<evidence type="ECO:0000256" key="10">
    <source>
        <dbReference type="SAM" id="MobiDB-lite"/>
    </source>
</evidence>
<dbReference type="Gene3D" id="1.10.418.50">
    <property type="entry name" value="Microtubule-binding protein MIP-T3"/>
    <property type="match status" value="1"/>
</dbReference>
<gene>
    <name evidence="12" type="ORF">BSAL_91465</name>
</gene>
<evidence type="ECO:0000256" key="2">
    <source>
        <dbReference type="ARBA" id="ARBA00004430"/>
    </source>
</evidence>
<keyword evidence="4" id="KW-0970">Cilium biogenesis/degradation</keyword>
<reference evidence="13" key="1">
    <citation type="submission" date="2015-09" db="EMBL/GenBank/DDBJ databases">
        <authorList>
            <consortium name="Pathogen Informatics"/>
        </authorList>
    </citation>
    <scope>NUCLEOTIDE SEQUENCE [LARGE SCALE GENOMIC DNA]</scope>
    <source>
        <strain evidence="13">Lake Konstanz</strain>
    </source>
</reference>
<name>A0A0S4J6F1_BODSA</name>
<keyword evidence="5" id="KW-0175">Coiled coil</keyword>
<dbReference type="GO" id="GO:0008017">
    <property type="term" value="F:microtubule binding"/>
    <property type="evidence" value="ECO:0007669"/>
    <property type="project" value="InterPro"/>
</dbReference>
<dbReference type="GO" id="GO:0042073">
    <property type="term" value="P:intraciliary transport"/>
    <property type="evidence" value="ECO:0007669"/>
    <property type="project" value="TreeGrafter"/>
</dbReference>
<dbReference type="GO" id="GO:0048513">
    <property type="term" value="P:animal organ development"/>
    <property type="evidence" value="ECO:0007669"/>
    <property type="project" value="UniProtKB-ARBA"/>
</dbReference>
<evidence type="ECO:0000256" key="3">
    <source>
        <dbReference type="ARBA" id="ARBA00022490"/>
    </source>
</evidence>
<evidence type="ECO:0000256" key="4">
    <source>
        <dbReference type="ARBA" id="ARBA00022794"/>
    </source>
</evidence>
<comment type="similarity">
    <text evidence="8">Belongs to the TRAF3IP1 family.</text>
</comment>
<evidence type="ECO:0000256" key="6">
    <source>
        <dbReference type="ARBA" id="ARBA00023212"/>
    </source>
</evidence>
<dbReference type="GO" id="GO:0060271">
    <property type="term" value="P:cilium assembly"/>
    <property type="evidence" value="ECO:0007669"/>
    <property type="project" value="TreeGrafter"/>
</dbReference>
<dbReference type="VEuPathDB" id="TriTrypDB:BSAL_91465"/>
<evidence type="ECO:0000259" key="11">
    <source>
        <dbReference type="Pfam" id="PF10243"/>
    </source>
</evidence>
<proteinExistence type="inferred from homology"/>
<keyword evidence="7" id="KW-0966">Cell projection</keyword>
<keyword evidence="6" id="KW-0206">Cytoskeleton</keyword>
<feature type="compositionally biased region" description="Low complexity" evidence="10">
    <location>
        <begin position="131"/>
        <end position="140"/>
    </location>
</feature>
<evidence type="ECO:0000256" key="1">
    <source>
        <dbReference type="ARBA" id="ARBA00004120"/>
    </source>
</evidence>
<dbReference type="OrthoDB" id="10258914at2759"/>
<feature type="region of interest" description="Disordered" evidence="10">
    <location>
        <begin position="205"/>
        <end position="246"/>
    </location>
</feature>
<protein>
    <recommendedName>
        <fullName evidence="9">TRAF3-interacting protein 1</fullName>
    </recommendedName>
</protein>
<dbReference type="GO" id="GO:0048731">
    <property type="term" value="P:system development"/>
    <property type="evidence" value="ECO:0007669"/>
    <property type="project" value="UniProtKB-ARBA"/>
</dbReference>
<dbReference type="GO" id="GO:0005930">
    <property type="term" value="C:axoneme"/>
    <property type="evidence" value="ECO:0007669"/>
    <property type="project" value="UniProtKB-SubCell"/>
</dbReference>
<dbReference type="Proteomes" id="UP000051952">
    <property type="component" value="Unassembled WGS sequence"/>
</dbReference>
<dbReference type="InterPro" id="IPR042576">
    <property type="entry name" value="TRAF3IP1_N_sf"/>
</dbReference>
<evidence type="ECO:0000256" key="5">
    <source>
        <dbReference type="ARBA" id="ARBA00023054"/>
    </source>
</evidence>
<dbReference type="EMBL" id="CYKH01001233">
    <property type="protein sequence ID" value="CUG86047.1"/>
    <property type="molecule type" value="Genomic_DNA"/>
</dbReference>
<feature type="compositionally biased region" description="Pro residues" evidence="10">
    <location>
        <begin position="141"/>
        <end position="164"/>
    </location>
</feature>
<keyword evidence="13" id="KW-1185">Reference proteome</keyword>
<feature type="domain" description="TRAF3-interacting protein 1 N-terminal" evidence="11">
    <location>
        <begin position="7"/>
        <end position="114"/>
    </location>
</feature>
<dbReference type="PANTHER" id="PTHR31363">
    <property type="entry name" value="TRAF3-INTERACTING PROTEIN 1"/>
    <property type="match status" value="1"/>
</dbReference>
<dbReference type="GO" id="GO:0036064">
    <property type="term" value="C:ciliary basal body"/>
    <property type="evidence" value="ECO:0007669"/>
    <property type="project" value="TreeGrafter"/>
</dbReference>
<evidence type="ECO:0000256" key="9">
    <source>
        <dbReference type="ARBA" id="ARBA00070492"/>
    </source>
</evidence>
<dbReference type="GO" id="GO:0070507">
    <property type="term" value="P:regulation of microtubule cytoskeleton organization"/>
    <property type="evidence" value="ECO:0007669"/>
    <property type="project" value="TreeGrafter"/>
</dbReference>
<dbReference type="GO" id="GO:0030992">
    <property type="term" value="C:intraciliary transport particle B"/>
    <property type="evidence" value="ECO:0007669"/>
    <property type="project" value="TreeGrafter"/>
</dbReference>
<dbReference type="InterPro" id="IPR040468">
    <property type="entry name" value="TRAF3IP1_N"/>
</dbReference>
<feature type="non-terminal residue" evidence="12">
    <location>
        <position position="246"/>
    </location>
</feature>
<evidence type="ECO:0000313" key="12">
    <source>
        <dbReference type="EMBL" id="CUG86047.1"/>
    </source>
</evidence>
<dbReference type="OMA" id="TEDYWSS"/>
<dbReference type="AlphaFoldDB" id="A0A0S4J6F1"/>
<accession>A0A0S4J6F1</accession>
<feature type="region of interest" description="Disordered" evidence="10">
    <location>
        <begin position="131"/>
        <end position="173"/>
    </location>
</feature>
<dbReference type="Pfam" id="PF10243">
    <property type="entry name" value="MIP-T3"/>
    <property type="match status" value="1"/>
</dbReference>
<organism evidence="12 13">
    <name type="scientific">Bodo saltans</name>
    <name type="common">Flagellated protozoan</name>
    <dbReference type="NCBI Taxonomy" id="75058"/>
    <lineage>
        <taxon>Eukaryota</taxon>
        <taxon>Discoba</taxon>
        <taxon>Euglenozoa</taxon>
        <taxon>Kinetoplastea</taxon>
        <taxon>Metakinetoplastina</taxon>
        <taxon>Eubodonida</taxon>
        <taxon>Bodonidae</taxon>
        <taxon>Bodo</taxon>
    </lineage>
</organism>
<sequence length="246" mass="26440">MSPTEDYWSSTIAAFQPLIDAPALTEKLLQRPPFRFIHDIVAAIDARFAAYNHLFTAEEQDAAALDNKEKKIAYLDKLIAFIQILLGRTVDVSTKKIVAGQEPERTNAFLRDVALAVGYAQQYKQQLAAQGAQLPTAAAAAPPPPPPPPPADAPPPPPPPPSSGPKPGLKIDANTRVCPQKDQYLKEAIAFIKKVQGLGIALPTAEEAQQQPANAISSSIRSMEVELKSKELPTTEPGKLTAPSLE</sequence>
<comment type="subcellular location">
    <subcellularLocation>
        <location evidence="2">Cytoplasm</location>
        <location evidence="2">Cytoskeleton</location>
        <location evidence="2">Cilium axoneme</location>
    </subcellularLocation>
    <subcellularLocation>
        <location evidence="1">Cytoplasm</location>
        <location evidence="1">Cytoskeleton</location>
        <location evidence="1">Cilium basal body</location>
    </subcellularLocation>
</comment>
<keyword evidence="3" id="KW-0963">Cytoplasm</keyword>
<evidence type="ECO:0000256" key="8">
    <source>
        <dbReference type="ARBA" id="ARBA00043971"/>
    </source>
</evidence>
<dbReference type="PANTHER" id="PTHR31363:SF1">
    <property type="entry name" value="TRAF3-INTERACTING PROTEIN 1 N-TERMINAL DOMAIN-CONTAINING PROTEIN"/>
    <property type="match status" value="1"/>
</dbReference>
<dbReference type="InterPro" id="IPR018799">
    <property type="entry name" value="TRAF3IP1"/>
</dbReference>
<feature type="compositionally biased region" description="Basic and acidic residues" evidence="10">
    <location>
        <begin position="223"/>
        <end position="233"/>
    </location>
</feature>
<dbReference type="FunFam" id="1.10.418.50:FF:000001">
    <property type="entry name" value="TRAF3-interacting protein 1 isoform X1"/>
    <property type="match status" value="1"/>
</dbReference>
<feature type="compositionally biased region" description="Polar residues" evidence="10">
    <location>
        <begin position="207"/>
        <end position="221"/>
    </location>
</feature>
<evidence type="ECO:0000313" key="13">
    <source>
        <dbReference type="Proteomes" id="UP000051952"/>
    </source>
</evidence>
<evidence type="ECO:0000256" key="7">
    <source>
        <dbReference type="ARBA" id="ARBA00023273"/>
    </source>
</evidence>